<keyword evidence="2" id="KW-1185">Reference proteome</keyword>
<sequence length="127" mass="14359">MNILIAGTDSTAATSTWAMVELMKNPRVDRTREDMSRKSSNSKVWVERGKKSPKISLLLNDIARRLCGRQIAPSHSNFTKRHLQVADRAISPFGHFYFSNACLCQSAKRMPFESERNQMGDRVGVES</sequence>
<reference evidence="1 2" key="1">
    <citation type="journal article" date="2022" name="DNA Res.">
        <title>Chromosomal-level genome assembly of the orchid tree Bauhinia variegata (Leguminosae; Cercidoideae) supports the allotetraploid origin hypothesis of Bauhinia.</title>
        <authorList>
            <person name="Zhong Y."/>
            <person name="Chen Y."/>
            <person name="Zheng D."/>
            <person name="Pang J."/>
            <person name="Liu Y."/>
            <person name="Luo S."/>
            <person name="Meng S."/>
            <person name="Qian L."/>
            <person name="Wei D."/>
            <person name="Dai S."/>
            <person name="Zhou R."/>
        </authorList>
    </citation>
    <scope>NUCLEOTIDE SEQUENCE [LARGE SCALE GENOMIC DNA]</scope>
    <source>
        <strain evidence="1">BV-YZ2020</strain>
    </source>
</reference>
<evidence type="ECO:0000313" key="1">
    <source>
        <dbReference type="EMBL" id="KAI4296803.1"/>
    </source>
</evidence>
<gene>
    <name evidence="1" type="ORF">L6164_036726</name>
</gene>
<dbReference type="EMBL" id="CM039439">
    <property type="protein sequence ID" value="KAI4296803.1"/>
    <property type="molecule type" value="Genomic_DNA"/>
</dbReference>
<accession>A0ACB9KI07</accession>
<comment type="caution">
    <text evidence="1">The sequence shown here is derived from an EMBL/GenBank/DDBJ whole genome shotgun (WGS) entry which is preliminary data.</text>
</comment>
<protein>
    <submittedName>
        <fullName evidence="1">Uncharacterized protein</fullName>
    </submittedName>
</protein>
<evidence type="ECO:0000313" key="2">
    <source>
        <dbReference type="Proteomes" id="UP000828941"/>
    </source>
</evidence>
<proteinExistence type="predicted"/>
<name>A0ACB9KI07_BAUVA</name>
<organism evidence="1 2">
    <name type="scientific">Bauhinia variegata</name>
    <name type="common">Purple orchid tree</name>
    <name type="synonym">Phanera variegata</name>
    <dbReference type="NCBI Taxonomy" id="167791"/>
    <lineage>
        <taxon>Eukaryota</taxon>
        <taxon>Viridiplantae</taxon>
        <taxon>Streptophyta</taxon>
        <taxon>Embryophyta</taxon>
        <taxon>Tracheophyta</taxon>
        <taxon>Spermatophyta</taxon>
        <taxon>Magnoliopsida</taxon>
        <taxon>eudicotyledons</taxon>
        <taxon>Gunneridae</taxon>
        <taxon>Pentapetalae</taxon>
        <taxon>rosids</taxon>
        <taxon>fabids</taxon>
        <taxon>Fabales</taxon>
        <taxon>Fabaceae</taxon>
        <taxon>Cercidoideae</taxon>
        <taxon>Cercideae</taxon>
        <taxon>Bauhiniinae</taxon>
        <taxon>Bauhinia</taxon>
    </lineage>
</organism>
<dbReference type="Proteomes" id="UP000828941">
    <property type="component" value="Chromosome 14"/>
</dbReference>